<protein>
    <submittedName>
        <fullName evidence="1">Uncharacterized protein</fullName>
    </submittedName>
</protein>
<name>A0ABR3MSZ7_9TELE</name>
<dbReference type="EMBL" id="JAYMGO010000009">
    <property type="protein sequence ID" value="KAL1267758.1"/>
    <property type="molecule type" value="Genomic_DNA"/>
</dbReference>
<gene>
    <name evidence="1" type="ORF">QQF64_033121</name>
</gene>
<sequence length="115" mass="12217">PGCKDGALAGVAAGSESGLHLCTAAKAQGWEQPVLFIVGAFGTRRRLPAADEAPCPLRSGHLGTGCGNQSQPFLAGVRHNPLKLLDTLIRTERESPASCPRCHLGMWWSECILNR</sequence>
<evidence type="ECO:0000313" key="1">
    <source>
        <dbReference type="EMBL" id="KAL1267758.1"/>
    </source>
</evidence>
<proteinExistence type="predicted"/>
<feature type="non-terminal residue" evidence="1">
    <location>
        <position position="1"/>
    </location>
</feature>
<accession>A0ABR3MSZ7</accession>
<keyword evidence="2" id="KW-1185">Reference proteome</keyword>
<reference evidence="1 2" key="1">
    <citation type="submission" date="2023-09" db="EMBL/GenBank/DDBJ databases">
        <authorList>
            <person name="Wang M."/>
        </authorList>
    </citation>
    <scope>NUCLEOTIDE SEQUENCE [LARGE SCALE GENOMIC DNA]</scope>
    <source>
        <strain evidence="1">GT-2023</strain>
        <tissue evidence="1">Liver</tissue>
    </source>
</reference>
<evidence type="ECO:0000313" key="2">
    <source>
        <dbReference type="Proteomes" id="UP001558613"/>
    </source>
</evidence>
<feature type="non-terminal residue" evidence="1">
    <location>
        <position position="115"/>
    </location>
</feature>
<comment type="caution">
    <text evidence="1">The sequence shown here is derived from an EMBL/GenBank/DDBJ whole genome shotgun (WGS) entry which is preliminary data.</text>
</comment>
<dbReference type="Proteomes" id="UP001558613">
    <property type="component" value="Unassembled WGS sequence"/>
</dbReference>
<organism evidence="1 2">
    <name type="scientific">Cirrhinus molitorella</name>
    <name type="common">mud carp</name>
    <dbReference type="NCBI Taxonomy" id="172907"/>
    <lineage>
        <taxon>Eukaryota</taxon>
        <taxon>Metazoa</taxon>
        <taxon>Chordata</taxon>
        <taxon>Craniata</taxon>
        <taxon>Vertebrata</taxon>
        <taxon>Euteleostomi</taxon>
        <taxon>Actinopterygii</taxon>
        <taxon>Neopterygii</taxon>
        <taxon>Teleostei</taxon>
        <taxon>Ostariophysi</taxon>
        <taxon>Cypriniformes</taxon>
        <taxon>Cyprinidae</taxon>
        <taxon>Labeoninae</taxon>
        <taxon>Labeonini</taxon>
        <taxon>Cirrhinus</taxon>
    </lineage>
</organism>